<accession>A0A6J5APN6</accession>
<sequence length="63" mass="6926">MNLYAYPSDQGSMSSLVTTADKVKGDTVAQWMERCYWGDLASGSRYTDSSKEQSDFSLAMADA</sequence>
<gene>
    <name evidence="2" type="ORF">LMG24238_02424</name>
</gene>
<keyword evidence="3" id="KW-1185">Reference proteome</keyword>
<dbReference type="Proteomes" id="UP000494255">
    <property type="component" value="Unassembled WGS sequence"/>
</dbReference>
<evidence type="ECO:0000313" key="2">
    <source>
        <dbReference type="EMBL" id="CAB3677188.1"/>
    </source>
</evidence>
<evidence type="ECO:0000313" key="3">
    <source>
        <dbReference type="Proteomes" id="UP000494255"/>
    </source>
</evidence>
<proteinExistence type="predicted"/>
<organism evidence="2 3">
    <name type="scientific">Paraburkholderia sediminicola</name>
    <dbReference type="NCBI Taxonomy" id="458836"/>
    <lineage>
        <taxon>Bacteria</taxon>
        <taxon>Pseudomonadati</taxon>
        <taxon>Pseudomonadota</taxon>
        <taxon>Betaproteobacteria</taxon>
        <taxon>Burkholderiales</taxon>
        <taxon>Burkholderiaceae</taxon>
        <taxon>Paraburkholderia</taxon>
    </lineage>
</organism>
<dbReference type="EMBL" id="CADIKC010000002">
    <property type="protein sequence ID" value="CAB3677188.1"/>
    <property type="molecule type" value="Genomic_DNA"/>
</dbReference>
<dbReference type="AlphaFoldDB" id="A0A6J5APN6"/>
<feature type="region of interest" description="Disordered" evidence="1">
    <location>
        <begin position="43"/>
        <end position="63"/>
    </location>
</feature>
<name>A0A6J5APN6_9BURK</name>
<reference evidence="2 3" key="1">
    <citation type="submission" date="2020-04" db="EMBL/GenBank/DDBJ databases">
        <authorList>
            <person name="De Canck E."/>
        </authorList>
    </citation>
    <scope>NUCLEOTIDE SEQUENCE [LARGE SCALE GENOMIC DNA]</scope>
    <source>
        <strain evidence="2 3">LMG 24238</strain>
    </source>
</reference>
<evidence type="ECO:0000256" key="1">
    <source>
        <dbReference type="SAM" id="MobiDB-lite"/>
    </source>
</evidence>
<protein>
    <submittedName>
        <fullName evidence="2">Uncharacterized protein</fullName>
    </submittedName>
</protein>